<dbReference type="Proteomes" id="UP000461948">
    <property type="component" value="Unassembled WGS sequence"/>
</dbReference>
<dbReference type="Pfam" id="PF01464">
    <property type="entry name" value="SLT"/>
    <property type="match status" value="1"/>
</dbReference>
<keyword evidence="1" id="KW-0732">Signal</keyword>
<dbReference type="AlphaFoldDB" id="A0A7X2MIJ3"/>
<feature type="chain" id="PRO_5031479932" evidence="1">
    <location>
        <begin position="18"/>
        <end position="177"/>
    </location>
</feature>
<dbReference type="InterPro" id="IPR023346">
    <property type="entry name" value="Lysozyme-like_dom_sf"/>
</dbReference>
<sequence>MKLLAALALAAVFSAQAAPEMCFTKAGQDFGIDPRLLMAHSIQESRMRNNALNTKSSGGTHDVCNMQINSSHFNQLRKFDITRERLLKDPCICIYTGAWIEARNFRQYGRNWDSVGMYNTGPSPKLIRQRGEYAAIIKSIYRVLIARDEVYTAMVQQNKKTPAPEMFLTADVIPEKK</sequence>
<gene>
    <name evidence="3" type="ORF">GKC49_01155</name>
</gene>
<dbReference type="EMBL" id="WKLC01000014">
    <property type="protein sequence ID" value="MSE13808.1"/>
    <property type="molecule type" value="Genomic_DNA"/>
</dbReference>
<dbReference type="Gene3D" id="1.10.530.10">
    <property type="match status" value="1"/>
</dbReference>
<reference evidence="3 4" key="1">
    <citation type="submission" date="2019-11" db="EMBL/GenBank/DDBJ databases">
        <title>Draft Genome Sequence of Plant Growth-Promoting Rhizosphere-Associated Bacteria.</title>
        <authorList>
            <person name="Vasilyev I.Y."/>
            <person name="Radchenko V."/>
            <person name="Ilnitskaya E.V."/>
        </authorList>
    </citation>
    <scope>NUCLEOTIDE SEQUENCE [LARGE SCALE GENOMIC DNA]</scope>
    <source>
        <strain evidence="3 4">VRA_MhP_f</strain>
    </source>
</reference>
<protein>
    <submittedName>
        <fullName evidence="3">Transglycosylase SLT domain-containing protein</fullName>
    </submittedName>
</protein>
<dbReference type="SUPFAM" id="SSF53955">
    <property type="entry name" value="Lysozyme-like"/>
    <property type="match status" value="1"/>
</dbReference>
<feature type="signal peptide" evidence="1">
    <location>
        <begin position="1"/>
        <end position="17"/>
    </location>
</feature>
<feature type="domain" description="Transglycosylase SLT" evidence="2">
    <location>
        <begin position="21"/>
        <end position="132"/>
    </location>
</feature>
<organism evidence="3 4">
    <name type="scientific">Enterobacter agglomerans</name>
    <name type="common">Erwinia herbicola</name>
    <name type="synonym">Pantoea agglomerans</name>
    <dbReference type="NCBI Taxonomy" id="549"/>
    <lineage>
        <taxon>Bacteria</taxon>
        <taxon>Pseudomonadati</taxon>
        <taxon>Pseudomonadota</taxon>
        <taxon>Gammaproteobacteria</taxon>
        <taxon>Enterobacterales</taxon>
        <taxon>Erwiniaceae</taxon>
        <taxon>Pantoea</taxon>
        <taxon>Pantoea agglomerans group</taxon>
    </lineage>
</organism>
<evidence type="ECO:0000256" key="1">
    <source>
        <dbReference type="SAM" id="SignalP"/>
    </source>
</evidence>
<dbReference type="InterPro" id="IPR008258">
    <property type="entry name" value="Transglycosylase_SLT_dom_1"/>
</dbReference>
<proteinExistence type="predicted"/>
<evidence type="ECO:0000313" key="4">
    <source>
        <dbReference type="Proteomes" id="UP000461948"/>
    </source>
</evidence>
<name>A0A7X2MIJ3_ENTAG</name>
<accession>A0A7X2MIJ3</accession>
<evidence type="ECO:0000259" key="2">
    <source>
        <dbReference type="Pfam" id="PF01464"/>
    </source>
</evidence>
<evidence type="ECO:0000313" key="3">
    <source>
        <dbReference type="EMBL" id="MSE13808.1"/>
    </source>
</evidence>
<comment type="caution">
    <text evidence="3">The sequence shown here is derived from an EMBL/GenBank/DDBJ whole genome shotgun (WGS) entry which is preliminary data.</text>
</comment>
<dbReference type="CDD" id="cd13400">
    <property type="entry name" value="LT_IagB-like"/>
    <property type="match status" value="1"/>
</dbReference>